<dbReference type="InterPro" id="IPR041635">
    <property type="entry name" value="Type_ISP_LLaBIII_C"/>
</dbReference>
<dbReference type="Pfam" id="PF18135">
    <property type="entry name" value="Type_ISP_C"/>
    <property type="match status" value="1"/>
</dbReference>
<dbReference type="InterPro" id="IPR029063">
    <property type="entry name" value="SAM-dependent_MTases_sf"/>
</dbReference>
<dbReference type="EMBL" id="MHTM01000001">
    <property type="protein sequence ID" value="OHA62924.1"/>
    <property type="molecule type" value="Genomic_DNA"/>
</dbReference>
<evidence type="ECO:0000256" key="2">
    <source>
        <dbReference type="ARBA" id="ARBA00022603"/>
    </source>
</evidence>
<name>A0A1G2QQM6_9BACT</name>
<keyword evidence="3" id="KW-0808">Transferase</keyword>
<proteinExistence type="predicted"/>
<dbReference type="Pfam" id="PF02384">
    <property type="entry name" value="N6_Mtase"/>
    <property type="match status" value="2"/>
</dbReference>
<evidence type="ECO:0000256" key="1">
    <source>
        <dbReference type="ARBA" id="ARBA00011900"/>
    </source>
</evidence>
<dbReference type="PANTHER" id="PTHR33841:SF1">
    <property type="entry name" value="DNA METHYLTRANSFERASE A"/>
    <property type="match status" value="1"/>
</dbReference>
<gene>
    <name evidence="7" type="ORF">A2556_00625</name>
</gene>
<evidence type="ECO:0000313" key="7">
    <source>
        <dbReference type="EMBL" id="OHA62924.1"/>
    </source>
</evidence>
<dbReference type="GO" id="GO:0009007">
    <property type="term" value="F:site-specific DNA-methyltransferase (adenine-specific) activity"/>
    <property type="evidence" value="ECO:0007669"/>
    <property type="project" value="UniProtKB-EC"/>
</dbReference>
<evidence type="ECO:0000313" key="8">
    <source>
        <dbReference type="Proteomes" id="UP000177140"/>
    </source>
</evidence>
<dbReference type="AlphaFoldDB" id="A0A1G2QQM6"/>
<comment type="caution">
    <text evidence="7">The sequence shown here is derived from an EMBL/GenBank/DDBJ whole genome shotgun (WGS) entry which is preliminary data.</text>
</comment>
<dbReference type="GO" id="GO:0008170">
    <property type="term" value="F:N-methyltransferase activity"/>
    <property type="evidence" value="ECO:0007669"/>
    <property type="project" value="InterPro"/>
</dbReference>
<evidence type="ECO:0000259" key="5">
    <source>
        <dbReference type="Pfam" id="PF02384"/>
    </source>
</evidence>
<protein>
    <recommendedName>
        <fullName evidence="1">site-specific DNA-methyltransferase (adenine-specific)</fullName>
        <ecNumber evidence="1">2.1.1.72</ecNumber>
    </recommendedName>
</protein>
<dbReference type="PANTHER" id="PTHR33841">
    <property type="entry name" value="DNA METHYLTRANSFERASE YEEA-RELATED"/>
    <property type="match status" value="1"/>
</dbReference>
<evidence type="ECO:0000259" key="6">
    <source>
        <dbReference type="Pfam" id="PF18135"/>
    </source>
</evidence>
<evidence type="ECO:0000256" key="4">
    <source>
        <dbReference type="ARBA" id="ARBA00047942"/>
    </source>
</evidence>
<evidence type="ECO:0000256" key="3">
    <source>
        <dbReference type="ARBA" id="ARBA00022679"/>
    </source>
</evidence>
<dbReference type="Proteomes" id="UP000177140">
    <property type="component" value="Unassembled WGS sequence"/>
</dbReference>
<reference evidence="7 8" key="1">
    <citation type="journal article" date="2016" name="Nat. Commun.">
        <title>Thousands of microbial genomes shed light on interconnected biogeochemical processes in an aquifer system.</title>
        <authorList>
            <person name="Anantharaman K."/>
            <person name="Brown C.T."/>
            <person name="Hug L.A."/>
            <person name="Sharon I."/>
            <person name="Castelle C.J."/>
            <person name="Probst A.J."/>
            <person name="Thomas B.C."/>
            <person name="Singh A."/>
            <person name="Wilkins M.J."/>
            <person name="Karaoz U."/>
            <person name="Brodie E.L."/>
            <person name="Williams K.H."/>
            <person name="Hubbard S.S."/>
            <person name="Banfield J.F."/>
        </authorList>
    </citation>
    <scope>NUCLEOTIDE SEQUENCE [LARGE SCALE GENOMIC DNA]</scope>
</reference>
<feature type="domain" description="DNA methylase adenine-specific" evidence="5">
    <location>
        <begin position="374"/>
        <end position="541"/>
    </location>
</feature>
<dbReference type="PRINTS" id="PR00507">
    <property type="entry name" value="N12N6MTFRASE"/>
</dbReference>
<dbReference type="EC" id="2.1.1.72" evidence="1"/>
<dbReference type="Gene3D" id="3.40.50.150">
    <property type="entry name" value="Vaccinia Virus protein VP39"/>
    <property type="match status" value="1"/>
</dbReference>
<dbReference type="InterPro" id="IPR050953">
    <property type="entry name" value="N4_N6_ade-DNA_methylase"/>
</dbReference>
<keyword evidence="2" id="KW-0489">Methyltransferase</keyword>
<feature type="domain" description="DNA methylase adenine-specific" evidence="5">
    <location>
        <begin position="296"/>
        <end position="337"/>
    </location>
</feature>
<accession>A0A1G2QQM6</accession>
<dbReference type="GO" id="GO:0003677">
    <property type="term" value="F:DNA binding"/>
    <property type="evidence" value="ECO:0007669"/>
    <property type="project" value="InterPro"/>
</dbReference>
<comment type="catalytic activity">
    <reaction evidence="4">
        <text>a 2'-deoxyadenosine in DNA + S-adenosyl-L-methionine = an N(6)-methyl-2'-deoxyadenosine in DNA + S-adenosyl-L-homocysteine + H(+)</text>
        <dbReference type="Rhea" id="RHEA:15197"/>
        <dbReference type="Rhea" id="RHEA-COMP:12418"/>
        <dbReference type="Rhea" id="RHEA-COMP:12419"/>
        <dbReference type="ChEBI" id="CHEBI:15378"/>
        <dbReference type="ChEBI" id="CHEBI:57856"/>
        <dbReference type="ChEBI" id="CHEBI:59789"/>
        <dbReference type="ChEBI" id="CHEBI:90615"/>
        <dbReference type="ChEBI" id="CHEBI:90616"/>
        <dbReference type="EC" id="2.1.1.72"/>
    </reaction>
</comment>
<sequence>MEEYLKNVSQKFSDTQTSEMGYRTDFENLLKSIFTTEQKYKILHDSKSVDGNKPDFIVLKNAVPILYIEAKDIGVSLDKIEKSNQMDRYFGYDNLVLTDYVEFRFYRNGERYEEPVIIANFDKNNRTVTEFPQNFSLLSKTLVDFASSHREPIKKGKQLAQIMGGKAQRIRDNVKAMLELGSDNFADLLKIRDVVKESLVSNLDDDSFADMYAQTLVYGLFAARYNDTTADTFSRVEARELVPKTNPFLRSFFDHIAGSSFPDRLRFIIDELCEVFTHADVEKILHDFYGKEKDDKDPIIHFYEDFLKEYDVKKKMEMGVFYTPRPVVQFIVRAVDSILKNEFGLERGLADTTKISVDKKEINSKGKEVRVQREYHKVQVLDVATGTGTFLNEIINHIHESFAGQQGRWPAYVEKELLPRLHGFELMMASYTIAHLKLGMTLHDTGAGKIDTRLGVYLTNTLDEPKSSIWGDGSLFVGVQESITKEAVEASRVKSEYPIMCVVGNPPYSGESMNPHYTDNDRYKVEPGGKQKLQERNSKWINDDYVKFIRFAESLIEKNGEGIIGMITAHGYIDNPTFRGMRWHLRKTFDKIYVIDLHGNSRKKETSLDGSKDENVFDIMSGVSIILAVKKIDKLKKELATIFVYDIYGTRDIKFEDLDNSNIDKINWDQLPEICDVWKMEGKNKDEYNEGFSVNDLFVTSSVGIVTGRDNVVISGDRELLKASVIACADSDKFEYEENKVNKVNYRPFDTRYIYYDKKFIERGRWDVMQHFMNRENVAIMFCRQQKIEGFQHLMVHKNIVESSYVSNKTSEIGSSFPLYLYTEQGEKIPDLNKEIWQKIDETVGKTTPENILDYIYAYLHSPNYRKKYQEFLKTDFPRVPYPKNKEDFWRLVSLGEKLRGLHLMSSPGCHQLITIFPEAGSDIVEKIKYENNRVYINSTQYFGEVPDVAWNFYIGGYQPAQKWLKDRKGKKLSSEDIEHYQRIIVVLFKTDQIMKEIENIS</sequence>
<dbReference type="SUPFAM" id="SSF53335">
    <property type="entry name" value="S-adenosyl-L-methionine-dependent methyltransferases"/>
    <property type="match status" value="1"/>
</dbReference>
<feature type="domain" description="Type ISP restriction-modification enzyme LLaBIII C-terminal specificity" evidence="6">
    <location>
        <begin position="731"/>
        <end position="997"/>
    </location>
</feature>
<dbReference type="GO" id="GO:0032259">
    <property type="term" value="P:methylation"/>
    <property type="evidence" value="ECO:0007669"/>
    <property type="project" value="UniProtKB-KW"/>
</dbReference>
<dbReference type="InterPro" id="IPR003356">
    <property type="entry name" value="DNA_methylase_A-5"/>
</dbReference>
<organism evidence="7 8">
    <name type="scientific">Candidatus Vogelbacteria bacterium RIFOXYD2_FULL_44_9</name>
    <dbReference type="NCBI Taxonomy" id="1802441"/>
    <lineage>
        <taxon>Bacteria</taxon>
        <taxon>Candidatus Vogeliibacteriota</taxon>
    </lineage>
</organism>